<feature type="transmembrane region" description="Helical" evidence="1">
    <location>
        <begin position="17"/>
        <end position="38"/>
    </location>
</feature>
<evidence type="ECO:0000313" key="7">
    <source>
        <dbReference type="Proteomes" id="UP000501107"/>
    </source>
</evidence>
<reference evidence="4 6" key="2">
    <citation type="submission" date="2018-01" db="EMBL/GenBank/DDBJ databases">
        <title>Complete genome sequence of G25-42.</title>
        <authorList>
            <person name="Zheng Z."/>
            <person name="Sun M."/>
        </authorList>
    </citation>
    <scope>NUCLEOTIDE SEQUENCE [LARGE SCALE GENOMIC DNA]</scope>
    <source>
        <strain evidence="4 6">G25-42</strain>
    </source>
</reference>
<evidence type="ECO:0000313" key="6">
    <source>
        <dbReference type="Proteomes" id="UP000286687"/>
    </source>
</evidence>
<reference evidence="2 5" key="1">
    <citation type="journal article" date="2015" name="Genome Announc.">
        <title>Complete genome sequences for 35 biothreat assay-relevant bacillus species.</title>
        <authorList>
            <person name="Johnson S.L."/>
            <person name="Daligault H.E."/>
            <person name="Davenport K.W."/>
            <person name="Jaissle J."/>
            <person name="Frey K.G."/>
            <person name="Ladner J.T."/>
            <person name="Broomall S.M."/>
            <person name="Bishop-Lilly K.A."/>
            <person name="Bruce D.C."/>
            <person name="Gibbons H.S."/>
            <person name="Coyne S.R."/>
            <person name="Lo C.C."/>
            <person name="Meincke L."/>
            <person name="Munk A.C."/>
            <person name="Koroleva G.I."/>
            <person name="Rosenzweig C.N."/>
            <person name="Palacios G.F."/>
            <person name="Redden C.L."/>
            <person name="Minogue T.D."/>
            <person name="Chain P.S."/>
        </authorList>
    </citation>
    <scope>NUCLEOTIDE SEQUENCE [LARGE SCALE GENOMIC DNA]</scope>
    <source>
        <strain evidence="2 5">HD1011</strain>
    </source>
</reference>
<keyword evidence="1" id="KW-1133">Transmembrane helix</keyword>
<keyword evidence="1" id="KW-0472">Membrane</keyword>
<dbReference type="Proteomes" id="UP000031876">
    <property type="component" value="Chromosome"/>
</dbReference>
<reference evidence="3 7" key="3">
    <citation type="submission" date="2020-05" db="EMBL/GenBank/DDBJ databases">
        <title>FDA dAtabase for Regulatory Grade micrObial Sequences (FDA-ARGOS): Supporting development and validation of Infectious Disease Dx tests.</title>
        <authorList>
            <person name="Nelson B."/>
            <person name="Plummer A."/>
            <person name="Tallon L."/>
            <person name="Sadzewicz L."/>
            <person name="Zhao X."/>
            <person name="Vavikolanu K."/>
            <person name="Mehta A."/>
            <person name="Aluvathingal J."/>
            <person name="Nadendla S."/>
            <person name="Myers T."/>
            <person name="Yan Y."/>
            <person name="Sichtig H."/>
        </authorList>
    </citation>
    <scope>NUCLEOTIDE SEQUENCE [LARGE SCALE GENOMIC DNA]</scope>
    <source>
        <strain evidence="3 7">FDAARGOS_795</strain>
    </source>
</reference>
<evidence type="ECO:0000313" key="4">
    <source>
        <dbReference type="EMBL" id="RVU65504.1"/>
    </source>
</evidence>
<dbReference type="RefSeq" id="WP_000391382.1">
    <property type="nucleotide sequence ID" value="NZ_CP009335.1"/>
</dbReference>
<dbReference type="AlphaFoldDB" id="A0A0B5NUG9"/>
<evidence type="ECO:0000313" key="5">
    <source>
        <dbReference type="Proteomes" id="UP000031876"/>
    </source>
</evidence>
<dbReference type="Proteomes" id="UP000501107">
    <property type="component" value="Chromosome"/>
</dbReference>
<keyword evidence="1" id="KW-0812">Transmembrane</keyword>
<proteinExistence type="predicted"/>
<dbReference type="EMBL" id="CP053980">
    <property type="protein sequence ID" value="QKH26020.1"/>
    <property type="molecule type" value="Genomic_DNA"/>
</dbReference>
<dbReference type="EMBL" id="LDER01000058">
    <property type="protein sequence ID" value="RVU65504.1"/>
    <property type="molecule type" value="Genomic_DNA"/>
</dbReference>
<dbReference type="KEGG" id="btw:BF38_2365"/>
<dbReference type="Proteomes" id="UP000286687">
    <property type="component" value="Unassembled WGS sequence"/>
</dbReference>
<gene>
    <name evidence="2" type="ORF">BF38_2365</name>
    <name evidence="4" type="ORF">BM74_03500</name>
    <name evidence="3" type="ORF">FOC89_19495</name>
</gene>
<organism evidence="4 6">
    <name type="scientific">Bacillus thuringiensis</name>
    <dbReference type="NCBI Taxonomy" id="1428"/>
    <lineage>
        <taxon>Bacteria</taxon>
        <taxon>Bacillati</taxon>
        <taxon>Bacillota</taxon>
        <taxon>Bacilli</taxon>
        <taxon>Bacillales</taxon>
        <taxon>Bacillaceae</taxon>
        <taxon>Bacillus</taxon>
        <taxon>Bacillus cereus group</taxon>
    </lineage>
</organism>
<evidence type="ECO:0000313" key="2">
    <source>
        <dbReference type="EMBL" id="AJG75768.1"/>
    </source>
</evidence>
<evidence type="ECO:0000256" key="1">
    <source>
        <dbReference type="SAM" id="Phobius"/>
    </source>
</evidence>
<dbReference type="EMBL" id="CP009335">
    <property type="protein sequence ID" value="AJG75768.1"/>
    <property type="molecule type" value="Genomic_DNA"/>
</dbReference>
<name>A0A0B5NUG9_BACTU</name>
<protein>
    <submittedName>
        <fullName evidence="2">Chromosome segregation ATPase</fullName>
    </submittedName>
</protein>
<sequence>MEEKEIQPTIQMKNSSIVIVKNSASIIFGLFFILLFFARPFRKSKCSECKKREKKKVEKEE</sequence>
<dbReference type="OMA" id="QPTIHIK"/>
<accession>A0A0B5NUG9</accession>
<evidence type="ECO:0000313" key="3">
    <source>
        <dbReference type="EMBL" id="QKH26020.1"/>
    </source>
</evidence>